<feature type="transmembrane region" description="Helical" evidence="1">
    <location>
        <begin position="228"/>
        <end position="248"/>
    </location>
</feature>
<feature type="transmembrane region" description="Helical" evidence="1">
    <location>
        <begin position="59"/>
        <end position="84"/>
    </location>
</feature>
<sequence>MTIHLPAGPKPKVLAAVPPAVSERIKIARTLCIVFMTFVHIQPGIAENVYDRDTGFFDIVYFILTRIVGLSSVSLLSIVSGYFVVSSLLKAGSQPLVVSKLKTLVVPLVAWNLLMFMLLVAYGLLSGKWQDMPDATVLGVANAFFALTAWPLDVPLWFLRDLFVCCLFAPLLHVSLKRSAMLTFAVLVLFAVFGEDLYILQRPSLILFFALGMWLRVAGIGEQAVDRAAGWLTLALVVMVAIFLTIRIERILLGEMDETLRLTLDTLLRVTVAAGFWRLTELIRKSPFAGPFIRYEPYAFFLFCSHAILFNFGGIVFRRFFGNYGSDLFPITFFMLPALAVVAAIVGLQIVNRSNLLLFLFNAGHRVRPLFEAERQKVSV</sequence>
<keyword evidence="3" id="KW-0012">Acyltransferase</keyword>
<proteinExistence type="predicted"/>
<evidence type="ECO:0000259" key="2">
    <source>
        <dbReference type="Pfam" id="PF01757"/>
    </source>
</evidence>
<keyword evidence="1" id="KW-1133">Transmembrane helix</keyword>
<name>A0A1I3VJL2_9HYPH</name>
<keyword evidence="3" id="KW-0808">Transferase</keyword>
<feature type="transmembrane region" description="Helical" evidence="1">
    <location>
        <begin position="179"/>
        <end position="198"/>
    </location>
</feature>
<feature type="domain" description="Acyltransferase 3" evidence="2">
    <location>
        <begin position="25"/>
        <end position="345"/>
    </location>
</feature>
<dbReference type="InterPro" id="IPR002656">
    <property type="entry name" value="Acyl_transf_3_dom"/>
</dbReference>
<reference evidence="3 4" key="1">
    <citation type="submission" date="2016-10" db="EMBL/GenBank/DDBJ databases">
        <authorList>
            <person name="Varghese N."/>
            <person name="Submissions S."/>
        </authorList>
    </citation>
    <scope>NUCLEOTIDE SEQUENCE [LARGE SCALE GENOMIC DNA]</scope>
    <source>
        <strain evidence="3 4">DSM 21822</strain>
    </source>
</reference>
<evidence type="ECO:0000313" key="3">
    <source>
        <dbReference type="EMBL" id="SFJ94321.1"/>
    </source>
</evidence>
<evidence type="ECO:0000313" key="4">
    <source>
        <dbReference type="Proteomes" id="UP000323300"/>
    </source>
</evidence>
<evidence type="ECO:0000256" key="1">
    <source>
        <dbReference type="SAM" id="Phobius"/>
    </source>
</evidence>
<feature type="transmembrane region" description="Helical" evidence="1">
    <location>
        <begin position="104"/>
        <end position="125"/>
    </location>
</feature>
<gene>
    <name evidence="3" type="ORF">SAMN04488498_101448</name>
</gene>
<dbReference type="EMBL" id="FOSL01000001">
    <property type="protein sequence ID" value="SFJ94321.1"/>
    <property type="molecule type" value="Genomic_DNA"/>
</dbReference>
<dbReference type="AlphaFoldDB" id="A0A1I3VJL2"/>
<feature type="transmembrane region" description="Helical" evidence="1">
    <location>
        <begin position="137"/>
        <end position="159"/>
    </location>
</feature>
<feature type="transmembrane region" description="Helical" evidence="1">
    <location>
        <begin position="205"/>
        <end position="222"/>
    </location>
</feature>
<protein>
    <submittedName>
        <fullName evidence="3">Acyltransferase family protein</fullName>
    </submittedName>
</protein>
<keyword evidence="4" id="KW-1185">Reference proteome</keyword>
<dbReference type="GO" id="GO:0016747">
    <property type="term" value="F:acyltransferase activity, transferring groups other than amino-acyl groups"/>
    <property type="evidence" value="ECO:0007669"/>
    <property type="project" value="InterPro"/>
</dbReference>
<dbReference type="Proteomes" id="UP000323300">
    <property type="component" value="Unassembled WGS sequence"/>
</dbReference>
<dbReference type="RefSeq" id="WP_244621567.1">
    <property type="nucleotide sequence ID" value="NZ_BSPE01000002.1"/>
</dbReference>
<dbReference type="Pfam" id="PF01757">
    <property type="entry name" value="Acyl_transf_3"/>
    <property type="match status" value="1"/>
</dbReference>
<keyword evidence="1" id="KW-0472">Membrane</keyword>
<accession>A0A1I3VJL2</accession>
<keyword evidence="1" id="KW-0812">Transmembrane</keyword>
<feature type="transmembrane region" description="Helical" evidence="1">
    <location>
        <begin position="298"/>
        <end position="317"/>
    </location>
</feature>
<organism evidence="3 4">
    <name type="scientific">Neomesorhizobium albiziae</name>
    <dbReference type="NCBI Taxonomy" id="335020"/>
    <lineage>
        <taxon>Bacteria</taxon>
        <taxon>Pseudomonadati</taxon>
        <taxon>Pseudomonadota</taxon>
        <taxon>Alphaproteobacteria</taxon>
        <taxon>Hyphomicrobiales</taxon>
        <taxon>Phyllobacteriaceae</taxon>
        <taxon>Neomesorhizobium</taxon>
    </lineage>
</organism>
<feature type="transmembrane region" description="Helical" evidence="1">
    <location>
        <begin position="329"/>
        <end position="351"/>
    </location>
</feature>